<keyword evidence="1" id="KW-0472">Membrane</keyword>
<evidence type="ECO:0000313" key="2">
    <source>
        <dbReference type="EMBL" id="KAH7064581.1"/>
    </source>
</evidence>
<accession>A0ABQ8GTI6</accession>
<keyword evidence="3" id="KW-1185">Reference proteome</keyword>
<reference evidence="2 3" key="1">
    <citation type="journal article" date="2021" name="Nat. Commun.">
        <title>Genetic determinants of endophytism in the Arabidopsis root mycobiome.</title>
        <authorList>
            <person name="Mesny F."/>
            <person name="Miyauchi S."/>
            <person name="Thiergart T."/>
            <person name="Pickel B."/>
            <person name="Atanasova L."/>
            <person name="Karlsson M."/>
            <person name="Huettel B."/>
            <person name="Barry K.W."/>
            <person name="Haridas S."/>
            <person name="Chen C."/>
            <person name="Bauer D."/>
            <person name="Andreopoulos W."/>
            <person name="Pangilinan J."/>
            <person name="LaButti K."/>
            <person name="Riley R."/>
            <person name="Lipzen A."/>
            <person name="Clum A."/>
            <person name="Drula E."/>
            <person name="Henrissat B."/>
            <person name="Kohler A."/>
            <person name="Grigoriev I.V."/>
            <person name="Martin F.M."/>
            <person name="Hacquard S."/>
        </authorList>
    </citation>
    <scope>NUCLEOTIDE SEQUENCE [LARGE SCALE GENOMIC DNA]</scope>
    <source>
        <strain evidence="2 3">MPI-SDFR-AT-0080</strain>
    </source>
</reference>
<name>A0ABQ8GTI6_9PEZI</name>
<dbReference type="EMBL" id="JAGTJR010000001">
    <property type="protein sequence ID" value="KAH7064581.1"/>
    <property type="molecule type" value="Genomic_DNA"/>
</dbReference>
<feature type="transmembrane region" description="Helical" evidence="1">
    <location>
        <begin position="110"/>
        <end position="127"/>
    </location>
</feature>
<evidence type="ECO:0000313" key="3">
    <source>
        <dbReference type="Proteomes" id="UP000774617"/>
    </source>
</evidence>
<organism evidence="2 3">
    <name type="scientific">Macrophomina phaseolina</name>
    <dbReference type="NCBI Taxonomy" id="35725"/>
    <lineage>
        <taxon>Eukaryota</taxon>
        <taxon>Fungi</taxon>
        <taxon>Dikarya</taxon>
        <taxon>Ascomycota</taxon>
        <taxon>Pezizomycotina</taxon>
        <taxon>Dothideomycetes</taxon>
        <taxon>Dothideomycetes incertae sedis</taxon>
        <taxon>Botryosphaeriales</taxon>
        <taxon>Botryosphaeriaceae</taxon>
        <taxon>Macrophomina</taxon>
    </lineage>
</organism>
<feature type="transmembrane region" description="Helical" evidence="1">
    <location>
        <begin position="73"/>
        <end position="98"/>
    </location>
</feature>
<keyword evidence="1" id="KW-0812">Transmembrane</keyword>
<gene>
    <name evidence="2" type="ORF">B0J12DRAFT_3518</name>
</gene>
<comment type="caution">
    <text evidence="2">The sequence shown here is derived from an EMBL/GenBank/DDBJ whole genome shotgun (WGS) entry which is preliminary data.</text>
</comment>
<keyword evidence="1" id="KW-1133">Transmembrane helix</keyword>
<proteinExistence type="predicted"/>
<sequence length="197" mass="22631">MVGLTGEPDQHHPGSHTYPEMSVLMPRILQPATFQFIASNHATMDSKVSEYDWMVAHTAPRNMYDPTVPVIKWRHNMCLAAVVVCNSLSLLILLTRLAAQRKRFGKFRKADIWTICVTVMLVFPFWISQIMMVMHGGGYHIKNIKMHWRIIHWRVSFLGNILRVSELNGPVGHRMGFFLHPRGNGQDLALRQFPADE</sequence>
<protein>
    <submittedName>
        <fullName evidence="2">Uncharacterized protein</fullName>
    </submittedName>
</protein>
<dbReference type="Proteomes" id="UP000774617">
    <property type="component" value="Unassembled WGS sequence"/>
</dbReference>
<evidence type="ECO:0000256" key="1">
    <source>
        <dbReference type="SAM" id="Phobius"/>
    </source>
</evidence>